<protein>
    <submittedName>
        <fullName evidence="1">Uncharacterized protein</fullName>
    </submittedName>
</protein>
<evidence type="ECO:0000313" key="2">
    <source>
        <dbReference type="Proteomes" id="UP000674938"/>
    </source>
</evidence>
<proteinExistence type="predicted"/>
<dbReference type="AlphaFoldDB" id="A0A940P6K2"/>
<organism evidence="1 2">
    <name type="scientific">Vagococcus allomyrinae</name>
    <dbReference type="NCBI Taxonomy" id="2794353"/>
    <lineage>
        <taxon>Bacteria</taxon>
        <taxon>Bacillati</taxon>
        <taxon>Bacillota</taxon>
        <taxon>Bacilli</taxon>
        <taxon>Lactobacillales</taxon>
        <taxon>Enterococcaceae</taxon>
        <taxon>Vagococcus</taxon>
    </lineage>
</organism>
<accession>A0A940P6K2</accession>
<evidence type="ECO:0000313" key="1">
    <source>
        <dbReference type="EMBL" id="MBP1041990.1"/>
    </source>
</evidence>
<reference evidence="1" key="1">
    <citation type="submission" date="2020-12" db="EMBL/GenBank/DDBJ databases">
        <title>Vagococcus allomyrinae sp. nov. and Enterococcus lavae sp. nov., isolated from the larvae of Allomyrina dichotoma.</title>
        <authorList>
            <person name="Lee S.D."/>
        </authorList>
    </citation>
    <scope>NUCLEOTIDE SEQUENCE</scope>
    <source>
        <strain evidence="1">BWB3-3</strain>
    </source>
</reference>
<comment type="caution">
    <text evidence="1">The sequence shown here is derived from an EMBL/GenBank/DDBJ whole genome shotgun (WGS) entry which is preliminary data.</text>
</comment>
<gene>
    <name evidence="1" type="ORF">I6N95_13295</name>
</gene>
<dbReference type="EMBL" id="JAEEGA010000008">
    <property type="protein sequence ID" value="MBP1041990.1"/>
    <property type="molecule type" value="Genomic_DNA"/>
</dbReference>
<sequence length="85" mass="9445">MLTEVLSEITKNAEKSIISSVIASSALIKTESIKQKTKNGTSVIAKDTRKGTERVGYALEDSLKGQWVSQVQQILEENNRSMEQF</sequence>
<keyword evidence="2" id="KW-1185">Reference proteome</keyword>
<dbReference type="RefSeq" id="WP_209528741.1">
    <property type="nucleotide sequence ID" value="NZ_JAEEGA010000008.1"/>
</dbReference>
<dbReference type="Proteomes" id="UP000674938">
    <property type="component" value="Unassembled WGS sequence"/>
</dbReference>
<name>A0A940P6K2_9ENTE</name>